<keyword evidence="2" id="KW-0805">Transcription regulation</keyword>
<comment type="similarity">
    <text evidence="1">Belongs to the LysR transcriptional regulatory family.</text>
</comment>
<dbReference type="Gene3D" id="1.10.10.10">
    <property type="entry name" value="Winged helix-like DNA-binding domain superfamily/Winged helix DNA-binding domain"/>
    <property type="match status" value="1"/>
</dbReference>
<evidence type="ECO:0000256" key="2">
    <source>
        <dbReference type="ARBA" id="ARBA00023015"/>
    </source>
</evidence>
<dbReference type="GO" id="GO:0043565">
    <property type="term" value="F:sequence-specific DNA binding"/>
    <property type="evidence" value="ECO:0007669"/>
    <property type="project" value="TreeGrafter"/>
</dbReference>
<evidence type="ECO:0000256" key="1">
    <source>
        <dbReference type="ARBA" id="ARBA00009437"/>
    </source>
</evidence>
<dbReference type="PANTHER" id="PTHR30537:SF5">
    <property type="entry name" value="HTH-TYPE TRANSCRIPTIONAL ACTIVATOR TTDR-RELATED"/>
    <property type="match status" value="1"/>
</dbReference>
<dbReference type="Gene3D" id="3.40.190.290">
    <property type="match status" value="1"/>
</dbReference>
<dbReference type="InterPro" id="IPR005119">
    <property type="entry name" value="LysR_subst-bd"/>
</dbReference>
<dbReference type="InterPro" id="IPR058163">
    <property type="entry name" value="LysR-type_TF_proteobact-type"/>
</dbReference>
<dbReference type="InterPro" id="IPR000847">
    <property type="entry name" value="LysR_HTH_N"/>
</dbReference>
<dbReference type="GO" id="GO:0006351">
    <property type="term" value="P:DNA-templated transcription"/>
    <property type="evidence" value="ECO:0007669"/>
    <property type="project" value="TreeGrafter"/>
</dbReference>
<dbReference type="Pfam" id="PF00126">
    <property type="entry name" value="HTH_1"/>
    <property type="match status" value="1"/>
</dbReference>
<dbReference type="PANTHER" id="PTHR30537">
    <property type="entry name" value="HTH-TYPE TRANSCRIPTIONAL REGULATOR"/>
    <property type="match status" value="1"/>
</dbReference>
<keyword evidence="3" id="KW-0238">DNA-binding</keyword>
<dbReference type="EMBL" id="PGGW01000069">
    <property type="protein sequence ID" value="PJE94401.1"/>
    <property type="molecule type" value="Genomic_DNA"/>
</dbReference>
<comment type="caution">
    <text evidence="6">The sequence shown here is derived from an EMBL/GenBank/DDBJ whole genome shotgun (WGS) entry which is preliminary data.</text>
</comment>
<evidence type="ECO:0000313" key="6">
    <source>
        <dbReference type="EMBL" id="PJE94401.1"/>
    </source>
</evidence>
<gene>
    <name evidence="6" type="ORF">CUT44_29655</name>
</gene>
<dbReference type="InterPro" id="IPR036388">
    <property type="entry name" value="WH-like_DNA-bd_sf"/>
</dbReference>
<dbReference type="SUPFAM" id="SSF53850">
    <property type="entry name" value="Periplasmic binding protein-like II"/>
    <property type="match status" value="1"/>
</dbReference>
<name>A0A2M8LR11_9ACTN</name>
<dbReference type="Proteomes" id="UP000230407">
    <property type="component" value="Unassembled WGS sequence"/>
</dbReference>
<dbReference type="InterPro" id="IPR036390">
    <property type="entry name" value="WH_DNA-bd_sf"/>
</dbReference>
<protein>
    <submittedName>
        <fullName evidence="6">LysR family transcriptional regulator</fullName>
    </submittedName>
</protein>
<evidence type="ECO:0000259" key="5">
    <source>
        <dbReference type="PROSITE" id="PS50931"/>
    </source>
</evidence>
<evidence type="ECO:0000313" key="7">
    <source>
        <dbReference type="Proteomes" id="UP000230407"/>
    </source>
</evidence>
<accession>A0A2M8LR11</accession>
<reference evidence="6 7" key="1">
    <citation type="submission" date="2017-11" db="EMBL/GenBank/DDBJ databases">
        <title>Streptomyces carmine sp. nov., a novel actinomycete isolated from Sophora alopecuroides in Xinjiang, China.</title>
        <authorList>
            <person name="Wang Y."/>
            <person name="Luo X."/>
            <person name="Wan C."/>
            <person name="Zhang L."/>
        </authorList>
    </citation>
    <scope>NUCLEOTIDE SEQUENCE [LARGE SCALE GENOMIC DNA]</scope>
    <source>
        <strain evidence="6 7">TRM SA0054</strain>
    </source>
</reference>
<evidence type="ECO:0000256" key="3">
    <source>
        <dbReference type="ARBA" id="ARBA00023125"/>
    </source>
</evidence>
<dbReference type="Pfam" id="PF03466">
    <property type="entry name" value="LysR_substrate"/>
    <property type="match status" value="1"/>
</dbReference>
<dbReference type="AlphaFoldDB" id="A0A2M8LR11"/>
<keyword evidence="4" id="KW-0804">Transcription</keyword>
<organism evidence="6 7">
    <name type="scientific">Streptomyces carminius</name>
    <dbReference type="NCBI Taxonomy" id="2665496"/>
    <lineage>
        <taxon>Bacteria</taxon>
        <taxon>Bacillati</taxon>
        <taxon>Actinomycetota</taxon>
        <taxon>Actinomycetes</taxon>
        <taxon>Kitasatosporales</taxon>
        <taxon>Streptomycetaceae</taxon>
        <taxon>Streptomyces</taxon>
    </lineage>
</organism>
<dbReference type="GO" id="GO:0003700">
    <property type="term" value="F:DNA-binding transcription factor activity"/>
    <property type="evidence" value="ECO:0007669"/>
    <property type="project" value="InterPro"/>
</dbReference>
<dbReference type="PROSITE" id="PS50931">
    <property type="entry name" value="HTH_LYSR"/>
    <property type="match status" value="1"/>
</dbReference>
<feature type="domain" description="HTH lysR-type" evidence="5">
    <location>
        <begin position="19"/>
        <end position="73"/>
    </location>
</feature>
<evidence type="ECO:0000256" key="4">
    <source>
        <dbReference type="ARBA" id="ARBA00023163"/>
    </source>
</evidence>
<sequence length="323" mass="35523">MESPRPSGRRPARNRSPVDDLQFFHVVASSETLTAASRELGCSLPVVSKRLSALERRLGVRLVQRGARRLVLTSEGELYAARIEAILDQVRELEDTVTDGSGALRGSVVVEATLGLGRTHIAPLLGEFTAAHPELHVRMQTSALPLRPHRREFDVAVHVGTPPDSSLRMRRLAENRRLPCAAPSYLAEHGTPGSIEDLVDHNCIVLRENESDYALWRFGDADRPRHVRVHGSLSSNDGDVVTGWALEGRGVVMRSEWHVRPHLDRGELVRVLPHVPTPAADIYALLEDDGHVPRRVSALIDHLAARLPGRLRPAPDSPPAPGE</sequence>
<proteinExistence type="inferred from homology"/>
<dbReference type="SUPFAM" id="SSF46785">
    <property type="entry name" value="Winged helix' DNA-binding domain"/>
    <property type="match status" value="1"/>
</dbReference>
<keyword evidence="7" id="KW-1185">Reference proteome</keyword>